<evidence type="ECO:0000313" key="2">
    <source>
        <dbReference type="Proteomes" id="UP000195913"/>
    </source>
</evidence>
<protein>
    <submittedName>
        <fullName evidence="1">Uncharacterized protein</fullName>
    </submittedName>
</protein>
<name>A0A1R4F6Z0_9MICC</name>
<proteinExistence type="predicted"/>
<evidence type="ECO:0000313" key="1">
    <source>
        <dbReference type="EMBL" id="SJM51674.1"/>
    </source>
</evidence>
<gene>
    <name evidence="1" type="ORF">FM101_02540</name>
</gene>
<dbReference type="AlphaFoldDB" id="A0A1R4F6Z0"/>
<sequence>MSGTGDIPRSTQFILNLAMWKFLLTEQYPVNAVTATLSIRSRNIDSPFFAS</sequence>
<keyword evidence="2" id="KW-1185">Reference proteome</keyword>
<dbReference type="Proteomes" id="UP000195913">
    <property type="component" value="Unassembled WGS sequence"/>
</dbReference>
<reference evidence="1 2" key="1">
    <citation type="submission" date="2017-02" db="EMBL/GenBank/DDBJ databases">
        <authorList>
            <person name="Peterson S.W."/>
        </authorList>
    </citation>
    <scope>NUCLEOTIDE SEQUENCE [LARGE SCALE GENOMIC DNA]</scope>
    <source>
        <strain evidence="1 2">B Ar 00.02</strain>
    </source>
</reference>
<organism evidence="1 2">
    <name type="scientific">Arthrobacter rhombi</name>
    <dbReference type="NCBI Taxonomy" id="71253"/>
    <lineage>
        <taxon>Bacteria</taxon>
        <taxon>Bacillati</taxon>
        <taxon>Actinomycetota</taxon>
        <taxon>Actinomycetes</taxon>
        <taxon>Micrococcales</taxon>
        <taxon>Micrococcaceae</taxon>
        <taxon>Arthrobacter</taxon>
    </lineage>
</organism>
<accession>A0A1R4F6Z0</accession>
<dbReference type="EMBL" id="FUHW01000012">
    <property type="protein sequence ID" value="SJM51674.1"/>
    <property type="molecule type" value="Genomic_DNA"/>
</dbReference>